<evidence type="ECO:0000313" key="2">
    <source>
        <dbReference type="Proteomes" id="UP000010411"/>
    </source>
</evidence>
<dbReference type="Proteomes" id="UP000010411">
    <property type="component" value="Unassembled WGS sequence"/>
</dbReference>
<evidence type="ECO:0008006" key="3">
    <source>
        <dbReference type="Google" id="ProtNLM"/>
    </source>
</evidence>
<sequence>MPRRSRCKGDTAREYAEALWRVLLSARPAGLHMPQLMRATELTRSQVRSGLAMLRDTIAQNGWPPLIYTRADGYQFTADGDILQAYEVG</sequence>
<dbReference type="AlphaFoldDB" id="L1KZD7"/>
<proteinExistence type="predicted"/>
<reference evidence="1 2" key="1">
    <citation type="submission" date="2012-11" db="EMBL/GenBank/DDBJ databases">
        <authorList>
            <person name="Huguet-Tapia J.C."/>
            <person name="Durkin A.S."/>
            <person name="Pettis G.S."/>
            <person name="Badger J.H."/>
        </authorList>
    </citation>
    <scope>NUCLEOTIDE SEQUENCE [LARGE SCALE GENOMIC DNA]</scope>
    <source>
        <strain evidence="1 2">91-03</strain>
    </source>
</reference>
<comment type="caution">
    <text evidence="1">The sequence shown here is derived from an EMBL/GenBank/DDBJ whole genome shotgun (WGS) entry which is preliminary data.</text>
</comment>
<gene>
    <name evidence="1" type="ORF">STRIP9103_09637</name>
</gene>
<keyword evidence="2" id="KW-1185">Reference proteome</keyword>
<protein>
    <recommendedName>
        <fullName evidence="3">Helix-turn-helix type 11 domain-containing protein</fullName>
    </recommendedName>
</protein>
<accession>L1KZD7</accession>
<dbReference type="PATRIC" id="fig|698759.3.peg.3391"/>
<name>L1KZD7_9ACTN</name>
<evidence type="ECO:0000313" key="1">
    <source>
        <dbReference type="EMBL" id="EKX66002.1"/>
    </source>
</evidence>
<organism evidence="1 2">
    <name type="scientific">Streptomyces ipomoeae 91-03</name>
    <dbReference type="NCBI Taxonomy" id="698759"/>
    <lineage>
        <taxon>Bacteria</taxon>
        <taxon>Bacillati</taxon>
        <taxon>Actinomycetota</taxon>
        <taxon>Actinomycetes</taxon>
        <taxon>Kitasatosporales</taxon>
        <taxon>Streptomycetaceae</taxon>
        <taxon>Streptomyces</taxon>
    </lineage>
</organism>
<dbReference type="EMBL" id="AEJC01000254">
    <property type="protein sequence ID" value="EKX66002.1"/>
    <property type="molecule type" value="Genomic_DNA"/>
</dbReference>